<evidence type="ECO:0000256" key="3">
    <source>
        <dbReference type="ARBA" id="ARBA00022771"/>
    </source>
</evidence>
<keyword evidence="9" id="KW-1185">Reference proteome</keyword>
<dbReference type="OrthoDB" id="1593081at2759"/>
<keyword evidence="4" id="KW-0862">Zinc</keyword>
<keyword evidence="1" id="KW-0479">Metal-binding</keyword>
<keyword evidence="2" id="KW-0677">Repeat</keyword>
<feature type="region of interest" description="Disordered" evidence="6">
    <location>
        <begin position="1"/>
        <end position="58"/>
    </location>
</feature>
<dbReference type="GO" id="GO:0008270">
    <property type="term" value="F:zinc ion binding"/>
    <property type="evidence" value="ECO:0007669"/>
    <property type="project" value="UniProtKB-KW"/>
</dbReference>
<dbReference type="PROSITE" id="PS50178">
    <property type="entry name" value="ZF_FYVE"/>
    <property type="match status" value="1"/>
</dbReference>
<keyword evidence="3 5" id="KW-0863">Zinc-finger</keyword>
<gene>
    <name evidence="8" type="ORF">Bca52824_024476</name>
</gene>
<name>A0A8X7VKJ6_BRACI</name>
<sequence length="184" mass="20740">MPPKTRLAEKKEGATDKNVSAVKKKCATGKKKNATARREEKWQRERGETPEEKERHGEEKQVKAITCGSNFTAVICLNKWVPGSEHSLCAGCRNPFNFRRKRHNCYNCGLIFCKVCSSRKSLGAALAPDMNKPYRVCYGCFTKLKRSRELSPPPPTPPARNLLNMRKSTDVSERTQSSSHRTLG</sequence>
<dbReference type="PANTHER" id="PTHR22870:SF358">
    <property type="entry name" value="REGULATOR OF CHROMOSOME CONDENSATION (RCC1) FAMILY WITH FYVE ZINC FINGER DOMAIN-CONTAINING PROTEIN"/>
    <property type="match status" value="1"/>
</dbReference>
<feature type="domain" description="FYVE-type" evidence="7">
    <location>
        <begin position="83"/>
        <end position="145"/>
    </location>
</feature>
<accession>A0A8X7VKJ6</accession>
<comment type="caution">
    <text evidence="8">The sequence shown here is derived from an EMBL/GenBank/DDBJ whole genome shotgun (WGS) entry which is preliminary data.</text>
</comment>
<proteinExistence type="predicted"/>
<protein>
    <recommendedName>
        <fullName evidence="7">FYVE-type domain-containing protein</fullName>
    </recommendedName>
</protein>
<evidence type="ECO:0000313" key="9">
    <source>
        <dbReference type="Proteomes" id="UP000886595"/>
    </source>
</evidence>
<dbReference type="InterPro" id="IPR000306">
    <property type="entry name" value="Znf_FYVE"/>
</dbReference>
<dbReference type="Proteomes" id="UP000886595">
    <property type="component" value="Unassembled WGS sequence"/>
</dbReference>
<dbReference type="SUPFAM" id="SSF57903">
    <property type="entry name" value="FYVE/PHD zinc finger"/>
    <property type="match status" value="1"/>
</dbReference>
<dbReference type="Pfam" id="PF01363">
    <property type="entry name" value="FYVE"/>
    <property type="match status" value="1"/>
</dbReference>
<evidence type="ECO:0000313" key="8">
    <source>
        <dbReference type="EMBL" id="KAG2312919.1"/>
    </source>
</evidence>
<organism evidence="8 9">
    <name type="scientific">Brassica carinata</name>
    <name type="common">Ethiopian mustard</name>
    <name type="synonym">Abyssinian cabbage</name>
    <dbReference type="NCBI Taxonomy" id="52824"/>
    <lineage>
        <taxon>Eukaryota</taxon>
        <taxon>Viridiplantae</taxon>
        <taxon>Streptophyta</taxon>
        <taxon>Embryophyta</taxon>
        <taxon>Tracheophyta</taxon>
        <taxon>Spermatophyta</taxon>
        <taxon>Magnoliopsida</taxon>
        <taxon>eudicotyledons</taxon>
        <taxon>Gunneridae</taxon>
        <taxon>Pentapetalae</taxon>
        <taxon>rosids</taxon>
        <taxon>malvids</taxon>
        <taxon>Brassicales</taxon>
        <taxon>Brassicaceae</taxon>
        <taxon>Brassiceae</taxon>
        <taxon>Brassica</taxon>
    </lineage>
</organism>
<dbReference type="InterPro" id="IPR017455">
    <property type="entry name" value="Znf_FYVE-rel"/>
</dbReference>
<dbReference type="AlphaFoldDB" id="A0A8X7VKJ6"/>
<evidence type="ECO:0000256" key="6">
    <source>
        <dbReference type="SAM" id="MobiDB-lite"/>
    </source>
</evidence>
<evidence type="ECO:0000259" key="7">
    <source>
        <dbReference type="PROSITE" id="PS50178"/>
    </source>
</evidence>
<dbReference type="EMBL" id="JAAMPC010000005">
    <property type="protein sequence ID" value="KAG2312919.1"/>
    <property type="molecule type" value="Genomic_DNA"/>
</dbReference>
<feature type="region of interest" description="Disordered" evidence="6">
    <location>
        <begin position="148"/>
        <end position="184"/>
    </location>
</feature>
<dbReference type="InterPro" id="IPR013083">
    <property type="entry name" value="Znf_RING/FYVE/PHD"/>
</dbReference>
<evidence type="ECO:0000256" key="1">
    <source>
        <dbReference type="ARBA" id="ARBA00022723"/>
    </source>
</evidence>
<dbReference type="Gene3D" id="3.30.40.10">
    <property type="entry name" value="Zinc/RING finger domain, C3HC4 (zinc finger)"/>
    <property type="match status" value="1"/>
</dbReference>
<dbReference type="SMART" id="SM00064">
    <property type="entry name" value="FYVE"/>
    <property type="match status" value="1"/>
</dbReference>
<feature type="compositionally biased region" description="Basic and acidic residues" evidence="6">
    <location>
        <begin position="1"/>
        <end position="15"/>
    </location>
</feature>
<dbReference type="PANTHER" id="PTHR22870">
    <property type="entry name" value="REGULATOR OF CHROMOSOME CONDENSATION"/>
    <property type="match status" value="1"/>
</dbReference>
<evidence type="ECO:0000256" key="5">
    <source>
        <dbReference type="PROSITE-ProRule" id="PRU00091"/>
    </source>
</evidence>
<feature type="compositionally biased region" description="Basic residues" evidence="6">
    <location>
        <begin position="22"/>
        <end position="35"/>
    </location>
</feature>
<dbReference type="InterPro" id="IPR051210">
    <property type="entry name" value="Ub_ligase/GEF_domain"/>
</dbReference>
<evidence type="ECO:0000256" key="2">
    <source>
        <dbReference type="ARBA" id="ARBA00022737"/>
    </source>
</evidence>
<feature type="compositionally biased region" description="Polar residues" evidence="6">
    <location>
        <begin position="174"/>
        <end position="184"/>
    </location>
</feature>
<reference evidence="8 9" key="1">
    <citation type="submission" date="2020-02" db="EMBL/GenBank/DDBJ databases">
        <authorList>
            <person name="Ma Q."/>
            <person name="Huang Y."/>
            <person name="Song X."/>
            <person name="Pei D."/>
        </authorList>
    </citation>
    <scope>NUCLEOTIDE SEQUENCE [LARGE SCALE GENOMIC DNA]</scope>
    <source>
        <strain evidence="8">Sxm20200214</strain>
        <tissue evidence="8">Leaf</tissue>
    </source>
</reference>
<dbReference type="InterPro" id="IPR011011">
    <property type="entry name" value="Znf_FYVE_PHD"/>
</dbReference>
<evidence type="ECO:0000256" key="4">
    <source>
        <dbReference type="ARBA" id="ARBA00022833"/>
    </source>
</evidence>
<feature type="compositionally biased region" description="Basic and acidic residues" evidence="6">
    <location>
        <begin position="36"/>
        <end position="58"/>
    </location>
</feature>